<dbReference type="PANTHER" id="PTHR30627:SF2">
    <property type="entry name" value="PEPTIDOGLYCAN D,D-TRANSPEPTIDASE MRDA"/>
    <property type="match status" value="1"/>
</dbReference>
<keyword evidence="9" id="KW-0133">Cell shape</keyword>
<keyword evidence="12 14" id="KW-0472">Membrane</keyword>
<evidence type="ECO:0000256" key="6">
    <source>
        <dbReference type="ARBA" id="ARBA00022670"/>
    </source>
</evidence>
<dbReference type="SUPFAM" id="SSF56519">
    <property type="entry name" value="Penicillin binding protein dimerisation domain"/>
    <property type="match status" value="1"/>
</dbReference>
<evidence type="ECO:0000256" key="11">
    <source>
        <dbReference type="ARBA" id="ARBA00022989"/>
    </source>
</evidence>
<dbReference type="GO" id="GO:0008360">
    <property type="term" value="P:regulation of cell shape"/>
    <property type="evidence" value="ECO:0007669"/>
    <property type="project" value="UniProtKB-KW"/>
</dbReference>
<dbReference type="AlphaFoldDB" id="A0A9D9F033"/>
<evidence type="ECO:0000256" key="2">
    <source>
        <dbReference type="ARBA" id="ARBA00004236"/>
    </source>
</evidence>
<keyword evidence="3" id="KW-1003">Cell membrane</keyword>
<keyword evidence="5 17" id="KW-0121">Carboxypeptidase</keyword>
<evidence type="ECO:0000259" key="15">
    <source>
        <dbReference type="Pfam" id="PF00905"/>
    </source>
</evidence>
<dbReference type="EMBL" id="JADIMI010000070">
    <property type="protein sequence ID" value="MBO8452694.1"/>
    <property type="molecule type" value="Genomic_DNA"/>
</dbReference>
<keyword evidence="4" id="KW-0997">Cell inner membrane</keyword>
<evidence type="ECO:0000256" key="13">
    <source>
        <dbReference type="ARBA" id="ARBA00023316"/>
    </source>
</evidence>
<dbReference type="InterPro" id="IPR017790">
    <property type="entry name" value="Penicillin-binding_protein_2"/>
</dbReference>
<feature type="domain" description="Penicillin-binding protein dimerisation" evidence="16">
    <location>
        <begin position="48"/>
        <end position="216"/>
    </location>
</feature>
<dbReference type="GO" id="GO:0008658">
    <property type="term" value="F:penicillin binding"/>
    <property type="evidence" value="ECO:0007669"/>
    <property type="project" value="InterPro"/>
</dbReference>
<evidence type="ECO:0000313" key="17">
    <source>
        <dbReference type="EMBL" id="MBO8452694.1"/>
    </source>
</evidence>
<dbReference type="GO" id="GO:0071972">
    <property type="term" value="F:peptidoglycan L,D-transpeptidase activity"/>
    <property type="evidence" value="ECO:0007669"/>
    <property type="project" value="TreeGrafter"/>
</dbReference>
<evidence type="ECO:0000256" key="1">
    <source>
        <dbReference type="ARBA" id="ARBA00004167"/>
    </source>
</evidence>
<dbReference type="Gene3D" id="3.40.710.10">
    <property type="entry name" value="DD-peptidase/beta-lactamase superfamily"/>
    <property type="match status" value="1"/>
</dbReference>
<dbReference type="GO" id="GO:0009252">
    <property type="term" value="P:peptidoglycan biosynthetic process"/>
    <property type="evidence" value="ECO:0007669"/>
    <property type="project" value="UniProtKB-KW"/>
</dbReference>
<sequence length="612" mass="68205">MRLDRQNRLLIGLGAVAAILIIRLFVIQIVDTSYKEDASNNSMVYQTIYPTRGIIHDRNGKILVGNKITYDLLVTPKEVDAFDTTALADVLEVSVEAIREKMDGYHRNRRRIGYQSVVMFKQLPPETYLRFAEVAYKFPGFRGQARSIREYPFNAGGNLLGYVSEVDQKYIDRHKGEYSSGDYAGKTGIEAAREKELKGEKGYAIYLRNSRNKIESRYRDGAMDREAVPGKDITTTIDSDLQQYGQQLMQNKVGSLVAIEPSTGEILTLVSSPGIDVDVLADFGDHYNEILGNPYKPMFNRAVQAPYPPGSVFKLVNGLIGLQEGVLTPDTEYPCSMGYHFGRNRLGCHAHRSPLDLEESIMMSCNAYYCYVLRNILENDRYGSIGEAMDRWNEYVKSFGFGRKLGSDFPSELGGTIPDAAYYDKVYGKGRWKATTVISLSIGQGEIGCTPLHLANLCATVANRGFYYIPHIIKDSQNVTIDSKYKERQYTMVDTSYFPYVVEGMYRAVNSGYGSGGTATVAAVEGLEICGKTGTAQNPRGDDNSVFICFAPKDNPKIAVAAYIEHGSFGARWAAPIASLLVERYLNGDISPQREDLEKRVLEGNLMDKVKP</sequence>
<dbReference type="InterPro" id="IPR005311">
    <property type="entry name" value="PBP_dimer"/>
</dbReference>
<gene>
    <name evidence="17" type="primary">mrdA</name>
    <name evidence="17" type="ORF">IAC06_07420</name>
</gene>
<name>A0A9D9F033_9BACT</name>
<evidence type="ECO:0000256" key="5">
    <source>
        <dbReference type="ARBA" id="ARBA00022645"/>
    </source>
</evidence>
<dbReference type="Gene3D" id="3.90.1310.10">
    <property type="entry name" value="Penicillin-binding protein 2a (Domain 2)"/>
    <property type="match status" value="1"/>
</dbReference>
<comment type="caution">
    <text evidence="17">The sequence shown here is derived from an EMBL/GenBank/DDBJ whole genome shotgun (WGS) entry which is preliminary data.</text>
</comment>
<dbReference type="Proteomes" id="UP000823661">
    <property type="component" value="Unassembled WGS sequence"/>
</dbReference>
<dbReference type="GO" id="GO:0006508">
    <property type="term" value="P:proteolysis"/>
    <property type="evidence" value="ECO:0007669"/>
    <property type="project" value="UniProtKB-KW"/>
</dbReference>
<keyword evidence="8 17" id="KW-0378">Hydrolase</keyword>
<evidence type="ECO:0000256" key="14">
    <source>
        <dbReference type="SAM" id="Phobius"/>
    </source>
</evidence>
<evidence type="ECO:0000256" key="8">
    <source>
        <dbReference type="ARBA" id="ARBA00022801"/>
    </source>
</evidence>
<reference evidence="17" key="2">
    <citation type="journal article" date="2021" name="PeerJ">
        <title>Extensive microbial diversity within the chicken gut microbiome revealed by metagenomics and culture.</title>
        <authorList>
            <person name="Gilroy R."/>
            <person name="Ravi A."/>
            <person name="Getino M."/>
            <person name="Pursley I."/>
            <person name="Horton D.L."/>
            <person name="Alikhan N.F."/>
            <person name="Baker D."/>
            <person name="Gharbi K."/>
            <person name="Hall N."/>
            <person name="Watson M."/>
            <person name="Adriaenssens E.M."/>
            <person name="Foster-Nyarko E."/>
            <person name="Jarju S."/>
            <person name="Secka A."/>
            <person name="Antonio M."/>
            <person name="Oren A."/>
            <person name="Chaudhuri R.R."/>
            <person name="La Ragione R."/>
            <person name="Hildebrand F."/>
            <person name="Pallen M.J."/>
        </authorList>
    </citation>
    <scope>NUCLEOTIDE SEQUENCE</scope>
    <source>
        <strain evidence="17">B1-20833</strain>
    </source>
</reference>
<dbReference type="GO" id="GO:0071555">
    <property type="term" value="P:cell wall organization"/>
    <property type="evidence" value="ECO:0007669"/>
    <property type="project" value="UniProtKB-KW"/>
</dbReference>
<keyword evidence="11 14" id="KW-1133">Transmembrane helix</keyword>
<feature type="transmembrane region" description="Helical" evidence="14">
    <location>
        <begin position="9"/>
        <end position="30"/>
    </location>
</feature>
<accession>A0A9D9F033</accession>
<dbReference type="Gene3D" id="3.30.1390.30">
    <property type="entry name" value="Penicillin-binding protein 2a, domain 3"/>
    <property type="match status" value="1"/>
</dbReference>
<dbReference type="GO" id="GO:0009002">
    <property type="term" value="F:serine-type D-Ala-D-Ala carboxypeptidase activity"/>
    <property type="evidence" value="ECO:0007669"/>
    <property type="project" value="UniProtKB-EC"/>
</dbReference>
<evidence type="ECO:0000256" key="10">
    <source>
        <dbReference type="ARBA" id="ARBA00022984"/>
    </source>
</evidence>
<dbReference type="Pfam" id="PF00905">
    <property type="entry name" value="Transpeptidase"/>
    <property type="match status" value="1"/>
</dbReference>
<protein>
    <submittedName>
        <fullName evidence="17">Penicillin-binding protein 2</fullName>
        <ecNumber evidence="17">3.4.16.4</ecNumber>
    </submittedName>
</protein>
<dbReference type="Pfam" id="PF03717">
    <property type="entry name" value="PBP_dimer"/>
    <property type="match status" value="1"/>
</dbReference>
<keyword evidence="10" id="KW-0573">Peptidoglycan synthesis</keyword>
<dbReference type="GO" id="GO:0005886">
    <property type="term" value="C:plasma membrane"/>
    <property type="evidence" value="ECO:0007669"/>
    <property type="project" value="UniProtKB-SubCell"/>
</dbReference>
<reference evidence="17" key="1">
    <citation type="submission" date="2020-10" db="EMBL/GenBank/DDBJ databases">
        <authorList>
            <person name="Gilroy R."/>
        </authorList>
    </citation>
    <scope>NUCLEOTIDE SEQUENCE</scope>
    <source>
        <strain evidence="17">B1-20833</strain>
    </source>
</reference>
<keyword evidence="13" id="KW-0961">Cell wall biogenesis/degradation</keyword>
<keyword evidence="6" id="KW-0645">Protease</keyword>
<evidence type="ECO:0000256" key="7">
    <source>
        <dbReference type="ARBA" id="ARBA00022692"/>
    </source>
</evidence>
<dbReference type="PANTHER" id="PTHR30627">
    <property type="entry name" value="PEPTIDOGLYCAN D,D-TRANSPEPTIDASE"/>
    <property type="match status" value="1"/>
</dbReference>
<dbReference type="InterPro" id="IPR001460">
    <property type="entry name" value="PCN-bd_Tpept"/>
</dbReference>
<organism evidence="17 18">
    <name type="scientific">Candidatus Cryptobacteroides intestinavium</name>
    <dbReference type="NCBI Taxonomy" id="2840766"/>
    <lineage>
        <taxon>Bacteria</taxon>
        <taxon>Pseudomonadati</taxon>
        <taxon>Bacteroidota</taxon>
        <taxon>Bacteroidia</taxon>
        <taxon>Bacteroidales</taxon>
        <taxon>Candidatus Cryptobacteroides</taxon>
    </lineage>
</organism>
<dbReference type="InterPro" id="IPR050515">
    <property type="entry name" value="Beta-lactam/transpept"/>
</dbReference>
<evidence type="ECO:0000256" key="12">
    <source>
        <dbReference type="ARBA" id="ARBA00023136"/>
    </source>
</evidence>
<dbReference type="SUPFAM" id="SSF56601">
    <property type="entry name" value="beta-lactamase/transpeptidase-like"/>
    <property type="match status" value="1"/>
</dbReference>
<evidence type="ECO:0000256" key="9">
    <source>
        <dbReference type="ARBA" id="ARBA00022960"/>
    </source>
</evidence>
<dbReference type="NCBIfam" id="TIGR03423">
    <property type="entry name" value="pbp2_mrdA"/>
    <property type="match status" value="1"/>
</dbReference>
<comment type="subcellular location">
    <subcellularLocation>
        <location evidence="2">Cell membrane</location>
    </subcellularLocation>
    <subcellularLocation>
        <location evidence="1">Membrane</location>
        <topology evidence="1">Single-pass membrane protein</topology>
    </subcellularLocation>
</comment>
<evidence type="ECO:0000259" key="16">
    <source>
        <dbReference type="Pfam" id="PF03717"/>
    </source>
</evidence>
<proteinExistence type="predicted"/>
<evidence type="ECO:0000313" key="18">
    <source>
        <dbReference type="Proteomes" id="UP000823661"/>
    </source>
</evidence>
<dbReference type="InterPro" id="IPR036138">
    <property type="entry name" value="PBP_dimer_sf"/>
</dbReference>
<evidence type="ECO:0000256" key="3">
    <source>
        <dbReference type="ARBA" id="ARBA00022475"/>
    </source>
</evidence>
<dbReference type="EC" id="3.4.16.4" evidence="17"/>
<keyword evidence="7 14" id="KW-0812">Transmembrane</keyword>
<feature type="domain" description="Penicillin-binding protein transpeptidase" evidence="15">
    <location>
        <begin position="254"/>
        <end position="579"/>
    </location>
</feature>
<dbReference type="InterPro" id="IPR012338">
    <property type="entry name" value="Beta-lactam/transpept-like"/>
</dbReference>
<evidence type="ECO:0000256" key="4">
    <source>
        <dbReference type="ARBA" id="ARBA00022519"/>
    </source>
</evidence>